<keyword evidence="3" id="KW-0695">RNA-directed DNA polymerase</keyword>
<protein>
    <submittedName>
        <fullName evidence="3">Reverse transcriptase domain-containing protein</fullName>
    </submittedName>
</protein>
<dbReference type="InterPro" id="IPR012337">
    <property type="entry name" value="RNaseH-like_sf"/>
</dbReference>
<accession>A0ABQ4XAK7</accession>
<organism evidence="3 4">
    <name type="scientific">Tanacetum coccineum</name>
    <dbReference type="NCBI Taxonomy" id="301880"/>
    <lineage>
        <taxon>Eukaryota</taxon>
        <taxon>Viridiplantae</taxon>
        <taxon>Streptophyta</taxon>
        <taxon>Embryophyta</taxon>
        <taxon>Tracheophyta</taxon>
        <taxon>Spermatophyta</taxon>
        <taxon>Magnoliopsida</taxon>
        <taxon>eudicotyledons</taxon>
        <taxon>Gunneridae</taxon>
        <taxon>Pentapetalae</taxon>
        <taxon>asterids</taxon>
        <taxon>campanulids</taxon>
        <taxon>Asterales</taxon>
        <taxon>Asteraceae</taxon>
        <taxon>Asteroideae</taxon>
        <taxon>Anthemideae</taxon>
        <taxon>Anthemidinae</taxon>
        <taxon>Tanacetum</taxon>
    </lineage>
</organism>
<gene>
    <name evidence="3" type="ORF">Tco_0657010</name>
</gene>
<evidence type="ECO:0000313" key="3">
    <source>
        <dbReference type="EMBL" id="GJS62226.1"/>
    </source>
</evidence>
<dbReference type="InterPro" id="IPR043502">
    <property type="entry name" value="DNA/RNA_pol_sf"/>
</dbReference>
<name>A0ABQ4XAK7_9ASTR</name>
<dbReference type="PANTHER" id="PTHR48475:SF2">
    <property type="entry name" value="RIBONUCLEASE H"/>
    <property type="match status" value="1"/>
</dbReference>
<comment type="caution">
    <text evidence="3">The sequence shown here is derived from an EMBL/GenBank/DDBJ whole genome shotgun (WGS) entry which is preliminary data.</text>
</comment>
<reference evidence="3" key="1">
    <citation type="journal article" date="2022" name="Int. J. Mol. Sci.">
        <title>Draft Genome of Tanacetum Coccineum: Genomic Comparison of Closely Related Tanacetum-Family Plants.</title>
        <authorList>
            <person name="Yamashiro T."/>
            <person name="Shiraishi A."/>
            <person name="Nakayama K."/>
            <person name="Satake H."/>
        </authorList>
    </citation>
    <scope>NUCLEOTIDE SEQUENCE</scope>
</reference>
<proteinExistence type="predicted"/>
<dbReference type="CDD" id="cd01647">
    <property type="entry name" value="RT_LTR"/>
    <property type="match status" value="1"/>
</dbReference>
<dbReference type="Proteomes" id="UP001151760">
    <property type="component" value="Unassembled WGS sequence"/>
</dbReference>
<reference evidence="3" key="2">
    <citation type="submission" date="2022-01" db="EMBL/GenBank/DDBJ databases">
        <authorList>
            <person name="Yamashiro T."/>
            <person name="Shiraishi A."/>
            <person name="Satake H."/>
            <person name="Nakayama K."/>
        </authorList>
    </citation>
    <scope>NUCLEOTIDE SEQUENCE</scope>
</reference>
<keyword evidence="3" id="KW-0808">Transferase</keyword>
<dbReference type="Gene3D" id="3.30.420.10">
    <property type="entry name" value="Ribonuclease H-like superfamily/Ribonuclease H"/>
    <property type="match status" value="1"/>
</dbReference>
<sequence>MPFGLKNVGATYQRLVDRAFQKQIGRNLEVYVDDLVIKIHTEEEIIRDIIETFKTLRQINMKLNPKKCTFGMQEGMFLGYKVNAEELKVCPDKADTILSLPYPGCLKDVQKLNGKLTRIRSILQTDEETHSGTSNANCTKEKGGANHIPSRGQGSYQRSLNDRKGRQTITSVLCKPYPMRAGGQLHPHGKIGISLAQRKHTAEKWKFELEGYDIQYRPRTSIKGQILADFIVERPDEESPDELMAELEELPEPWTLFTDGSSYIDGSGAGLILTNPEGVEFTYAMRFRFEATNNEAEYEALIAGMVQYLKKVKTLTSNFKEFSIKQVLRSENKKADALCKIASTSFAHLSKQVLVEELKEKSIHEREVCAIVEEEEQTWMTPIHEYLTKEILPEDKKKVKVVRRKASQYTIIN</sequence>
<dbReference type="Gene3D" id="3.30.70.270">
    <property type="match status" value="1"/>
</dbReference>
<dbReference type="PANTHER" id="PTHR48475">
    <property type="entry name" value="RIBONUCLEASE H"/>
    <property type="match status" value="1"/>
</dbReference>
<evidence type="ECO:0000313" key="4">
    <source>
        <dbReference type="Proteomes" id="UP001151760"/>
    </source>
</evidence>
<dbReference type="EMBL" id="BQNB010009345">
    <property type="protein sequence ID" value="GJS62226.1"/>
    <property type="molecule type" value="Genomic_DNA"/>
</dbReference>
<feature type="region of interest" description="Disordered" evidence="1">
    <location>
        <begin position="125"/>
        <end position="162"/>
    </location>
</feature>
<dbReference type="InterPro" id="IPR043128">
    <property type="entry name" value="Rev_trsase/Diguanyl_cyclase"/>
</dbReference>
<dbReference type="InterPro" id="IPR036397">
    <property type="entry name" value="RNaseH_sf"/>
</dbReference>
<feature type="domain" description="Reverse transcriptase" evidence="2">
    <location>
        <begin position="1"/>
        <end position="82"/>
    </location>
</feature>
<dbReference type="InterPro" id="IPR000477">
    <property type="entry name" value="RT_dom"/>
</dbReference>
<dbReference type="Pfam" id="PF00078">
    <property type="entry name" value="RVT_1"/>
    <property type="match status" value="1"/>
</dbReference>
<dbReference type="SUPFAM" id="SSF56672">
    <property type="entry name" value="DNA/RNA polymerases"/>
    <property type="match status" value="1"/>
</dbReference>
<keyword evidence="4" id="KW-1185">Reference proteome</keyword>
<dbReference type="GO" id="GO:0003964">
    <property type="term" value="F:RNA-directed DNA polymerase activity"/>
    <property type="evidence" value="ECO:0007669"/>
    <property type="project" value="UniProtKB-KW"/>
</dbReference>
<evidence type="ECO:0000256" key="1">
    <source>
        <dbReference type="SAM" id="MobiDB-lite"/>
    </source>
</evidence>
<keyword evidence="3" id="KW-0548">Nucleotidyltransferase</keyword>
<dbReference type="SUPFAM" id="SSF53098">
    <property type="entry name" value="Ribonuclease H-like"/>
    <property type="match status" value="1"/>
</dbReference>
<evidence type="ECO:0000259" key="2">
    <source>
        <dbReference type="Pfam" id="PF00078"/>
    </source>
</evidence>